<evidence type="ECO:0000313" key="2">
    <source>
        <dbReference type="EMBL" id="RMQ17648.1"/>
    </source>
</evidence>
<evidence type="ECO:0000313" key="1">
    <source>
        <dbReference type="EMBL" id="RMP09753.1"/>
    </source>
</evidence>
<evidence type="ECO:0000313" key="3">
    <source>
        <dbReference type="Proteomes" id="UP000267908"/>
    </source>
</evidence>
<name>A0A0P9Q9P9_9PSED</name>
<comment type="caution">
    <text evidence="1">The sequence shown here is derived from an EMBL/GenBank/DDBJ whole genome shotgun (WGS) entry which is preliminary data.</text>
</comment>
<organism evidence="1 3">
    <name type="scientific">Pseudomonas syringae pv. delphinii</name>
    <dbReference type="NCBI Taxonomy" id="192088"/>
    <lineage>
        <taxon>Bacteria</taxon>
        <taxon>Pseudomonadati</taxon>
        <taxon>Pseudomonadota</taxon>
        <taxon>Gammaproteobacteria</taxon>
        <taxon>Pseudomonadales</taxon>
        <taxon>Pseudomonadaceae</taxon>
        <taxon>Pseudomonas</taxon>
    </lineage>
</organism>
<proteinExistence type="predicted"/>
<gene>
    <name evidence="2" type="ORF">ALQ08_05082</name>
    <name evidence="1" type="ORF">ALQ28_04982</name>
</gene>
<feature type="non-terminal residue" evidence="1">
    <location>
        <position position="1275"/>
    </location>
</feature>
<reference evidence="3 4" key="1">
    <citation type="submission" date="2018-08" db="EMBL/GenBank/DDBJ databases">
        <title>Recombination of ecologically and evolutionarily significant loci maintains genetic cohesion in the Pseudomonas syringae species complex.</title>
        <authorList>
            <person name="Dillon M."/>
            <person name="Thakur S."/>
            <person name="Almeida R.N.D."/>
            <person name="Weir B.S."/>
            <person name="Guttman D.S."/>
        </authorList>
    </citation>
    <scope>NUCLEOTIDE SEQUENCE [LARGE SCALE GENOMIC DNA]</scope>
    <source>
        <strain evidence="2 4">ICMP 13052</strain>
        <strain evidence="1 3">ICMP 4330</strain>
    </source>
</reference>
<dbReference type="SUPFAM" id="SSF52540">
    <property type="entry name" value="P-loop containing nucleoside triphosphate hydrolases"/>
    <property type="match status" value="1"/>
</dbReference>
<sequence length="1275" mass="144619">MCPRAQRIYTNRVPLMSQDFYLPRTLATNERTFTEHELMSASAYVVVLSEPGGGKSSLLKSLAAQLEVECVTANLFSHVGAETKNSSLVIDAFDELAKIDQVGINRLLAYAKRSAPRHVIISSRSSEWGTSSTKAFEDAFGYTPLVVRLEEFNEAEQRAIFSHHVMDEDFEAFRDELSKFDLESLLPNPQFLKLFADAYIESGRRFRDKNSIFSMAVERLAREVNTSIASKHNSFPVADKVALASEIFAKLLLSGADGVTTSEASETRIFPMLNSVQSNSKNIDILATKLFRPGDHPDLHRPVHKVVAEYCGAFYLVKRIADPQDNLTLPKCFSVIAPNATVRDELRGLIGWMAALGNKDIQNAIIQLDPYAVLANGDPSQLYSSIKRVLIQKLREIEMRDPYFRRGDYGRSFSMAGFFSKDVIDEIRPILSPGEDGHLRDLILELLVSSKEASHLEAELQQILLSTEESQNSRLLASKCLLSIPSFDHMANITLLIAEASHNSLHVASDIITRLYVTPYNHAIALDFLRGCARLYPEGYEQYNPQAASRYFLKRFVEGLNPEIVERLLDDLTFGLVCTCDKQPYECSCRTGVSKIVGLLLDNYFGVVPPPYSPARVWQWVNNLNYYYQKSTQQSAAVKVMRENVELRQGLLALIFTPLTDRETIINTKIHKFDFHSHSGLGLFEEDRQYLADLAFETDNPVLWGTCITLHHKHRTATERGPDPMRQRLRRQASAKPAFMRAWATFARAASELKNMRDLPRNFKRRMARSRKRQALIHEQNIMYVRENRDLIASGTHWACLVRFAELSLMHPDKINEEFGDEEIARTALKNCLGFIAPSVPGLRELAELSCSSKFSRAVQVLHAACILIMADENSLEEVDPSLLRSLRSCINVCYSTVDENARAALKQEIDRIIFAETGAPEAFLREFIEPQLDTPSCVNPDVWLLGNDDAFCELKSKLSMEWLARFDNLNPDTLDTVFDIAAEHGDRAVLEQIIRERTSYWIDRLPETPGDPSIISRCKFWFVRAFYFIEGISSPQWRWLQTDPDLILHLFDRSSLYRRQGHGWPSLTALKTKAVLDAYVEQWPSVDLPDHWGSDSPKSENAYRHIRNLVWSFDSFDPEDAIGPLAELLADPRFNDLHKDLGSIYSGQLRKRSLQNYEAPNSKQISDLLDFDSVATVEGLRQCIIDELYDFQGAIDGGEFNSGARFFEGDKHLNENRCTSIIAERLSLKLVSKDIAITPEHHLKNDKRSDFTAARLINGERRLLVTECGFHAIR</sequence>
<dbReference type="EMBL" id="RBRA01000331">
    <property type="protein sequence ID" value="RMQ17648.1"/>
    <property type="molecule type" value="Genomic_DNA"/>
</dbReference>
<evidence type="ECO:0000313" key="4">
    <source>
        <dbReference type="Proteomes" id="UP000269044"/>
    </source>
</evidence>
<dbReference type="AlphaFoldDB" id="A0A0P9Q9P9"/>
<dbReference type="Proteomes" id="UP000269044">
    <property type="component" value="Unassembled WGS sequence"/>
</dbReference>
<dbReference type="InterPro" id="IPR027417">
    <property type="entry name" value="P-loop_NTPase"/>
</dbReference>
<accession>A0A0P9Q9P9</accession>
<dbReference type="EMBL" id="RBQG01000257">
    <property type="protein sequence ID" value="RMP09753.1"/>
    <property type="molecule type" value="Genomic_DNA"/>
</dbReference>
<protein>
    <submittedName>
        <fullName evidence="1">Uncharacterized protein</fullName>
    </submittedName>
</protein>
<dbReference type="Proteomes" id="UP000267908">
    <property type="component" value="Unassembled WGS sequence"/>
</dbReference>